<evidence type="ECO:0000256" key="1">
    <source>
        <dbReference type="SAM" id="Phobius"/>
    </source>
</evidence>
<proteinExistence type="predicted"/>
<dbReference type="AlphaFoldDB" id="A0A3N1CMR9"/>
<protein>
    <submittedName>
        <fullName evidence="2">Uncharacterized protein</fullName>
    </submittedName>
</protein>
<keyword evidence="1" id="KW-0472">Membrane</keyword>
<comment type="caution">
    <text evidence="2">The sequence shown here is derived from an EMBL/GenBank/DDBJ whole genome shotgun (WGS) entry which is preliminary data.</text>
</comment>
<keyword evidence="3" id="KW-1185">Reference proteome</keyword>
<accession>A0A3N1CMR9</accession>
<evidence type="ECO:0000313" key="3">
    <source>
        <dbReference type="Proteomes" id="UP000272400"/>
    </source>
</evidence>
<feature type="transmembrane region" description="Helical" evidence="1">
    <location>
        <begin position="12"/>
        <end position="35"/>
    </location>
</feature>
<keyword evidence="1" id="KW-0812">Transmembrane</keyword>
<dbReference type="EMBL" id="RJKE01000001">
    <property type="protein sequence ID" value="ROO82593.1"/>
    <property type="molecule type" value="Genomic_DNA"/>
</dbReference>
<name>A0A3N1CMR9_9ACTN</name>
<feature type="transmembrane region" description="Helical" evidence="1">
    <location>
        <begin position="41"/>
        <end position="62"/>
    </location>
</feature>
<organism evidence="2 3">
    <name type="scientific">Actinocorallia herbida</name>
    <dbReference type="NCBI Taxonomy" id="58109"/>
    <lineage>
        <taxon>Bacteria</taxon>
        <taxon>Bacillati</taxon>
        <taxon>Actinomycetota</taxon>
        <taxon>Actinomycetes</taxon>
        <taxon>Streptosporangiales</taxon>
        <taxon>Thermomonosporaceae</taxon>
        <taxon>Actinocorallia</taxon>
    </lineage>
</organism>
<reference evidence="2 3" key="1">
    <citation type="submission" date="2018-11" db="EMBL/GenBank/DDBJ databases">
        <title>Sequencing the genomes of 1000 actinobacteria strains.</title>
        <authorList>
            <person name="Klenk H.-P."/>
        </authorList>
    </citation>
    <scope>NUCLEOTIDE SEQUENCE [LARGE SCALE GENOMIC DNA]</scope>
    <source>
        <strain evidence="2 3">DSM 44254</strain>
    </source>
</reference>
<sequence>MQSSNHSLPSHGTRLPVLSAGGLIAFGLIGAMLLFPSVAPLLANCATAVAAVCAVLALLLGIRIERRSTNRPSAAARCRAQRVAREVTTSTTVRRGDWEVTTSRIEVVESVSCGCPRR</sequence>
<evidence type="ECO:0000313" key="2">
    <source>
        <dbReference type="EMBL" id="ROO82593.1"/>
    </source>
</evidence>
<gene>
    <name evidence="2" type="ORF">EDD29_0074</name>
</gene>
<dbReference type="Proteomes" id="UP000272400">
    <property type="component" value="Unassembled WGS sequence"/>
</dbReference>
<keyword evidence="1" id="KW-1133">Transmembrane helix</keyword>